<reference evidence="4" key="1">
    <citation type="journal article" date="2021" name="Open Biol.">
        <title>Shared evolutionary footprints suggest mitochondrial oxidative damage underlies multiple complex I losses in fungi.</title>
        <authorList>
            <person name="Schikora-Tamarit M.A."/>
            <person name="Marcet-Houben M."/>
            <person name="Nosek J."/>
            <person name="Gabaldon T."/>
        </authorList>
    </citation>
    <scope>NUCLEOTIDE SEQUENCE</scope>
    <source>
        <strain evidence="4">CBS6341</strain>
    </source>
</reference>
<evidence type="ECO:0000313" key="4">
    <source>
        <dbReference type="EMBL" id="KAH3674617.1"/>
    </source>
</evidence>
<comment type="caution">
    <text evidence="4">The sequence shown here is derived from an EMBL/GenBank/DDBJ whole genome shotgun (WGS) entry which is preliminary data.</text>
</comment>
<evidence type="ECO:0000256" key="3">
    <source>
        <dbReference type="ARBA" id="ARBA00023006"/>
    </source>
</evidence>
<comment type="similarity">
    <text evidence="1">Belongs to the ATG101 family.</text>
</comment>
<dbReference type="InterPro" id="IPR012445">
    <property type="entry name" value="ATG101"/>
</dbReference>
<reference evidence="4" key="2">
    <citation type="submission" date="2021-01" db="EMBL/GenBank/DDBJ databases">
        <authorList>
            <person name="Schikora-Tamarit M.A."/>
        </authorList>
    </citation>
    <scope>NUCLEOTIDE SEQUENCE</scope>
    <source>
        <strain evidence="4">CBS6341</strain>
    </source>
</reference>
<dbReference type="OrthoDB" id="10259639at2759"/>
<sequence length="213" mass="24908">MKQLKIIIHSDRSNISEYLNSLLQFIFFQRSYGSITPQVSQFLNVSYPCLTFDDGNEELKKLNYDIDEVIKEVIESKNLNDKGELSISFWELKNNSNSIASKISTWSNFFNDNTSTSNSTENLELSQNINLFEQFLIEVNILNDDESFIIEEFERNLDVINEWCIQNKEHIPNLTNLNILPFNFNLSFKVDSGEKNHNSNDIDWKSFIKKILK</sequence>
<dbReference type="GO" id="GO:0000407">
    <property type="term" value="C:phagophore assembly site"/>
    <property type="evidence" value="ECO:0007669"/>
    <property type="project" value="TreeGrafter"/>
</dbReference>
<evidence type="ECO:0000256" key="1">
    <source>
        <dbReference type="ARBA" id="ARBA00007130"/>
    </source>
</evidence>
<dbReference type="EMBL" id="JAEUBF010000845">
    <property type="protein sequence ID" value="KAH3674617.1"/>
    <property type="molecule type" value="Genomic_DNA"/>
</dbReference>
<organism evidence="4 5">
    <name type="scientific">Wickerhamomyces mucosus</name>
    <dbReference type="NCBI Taxonomy" id="1378264"/>
    <lineage>
        <taxon>Eukaryota</taxon>
        <taxon>Fungi</taxon>
        <taxon>Dikarya</taxon>
        <taxon>Ascomycota</taxon>
        <taxon>Saccharomycotina</taxon>
        <taxon>Saccharomycetes</taxon>
        <taxon>Phaffomycetales</taxon>
        <taxon>Wickerhamomycetaceae</taxon>
        <taxon>Wickerhamomyces</taxon>
    </lineage>
</organism>
<dbReference type="GO" id="GO:0000045">
    <property type="term" value="P:autophagosome assembly"/>
    <property type="evidence" value="ECO:0007669"/>
    <property type="project" value="TreeGrafter"/>
</dbReference>
<dbReference type="PANTHER" id="PTHR13292:SF0">
    <property type="entry name" value="AUTOPHAGY-RELATED PROTEIN 101"/>
    <property type="match status" value="1"/>
</dbReference>
<dbReference type="GO" id="GO:1990316">
    <property type="term" value="C:Atg1/ULK1 kinase complex"/>
    <property type="evidence" value="ECO:0007669"/>
    <property type="project" value="TreeGrafter"/>
</dbReference>
<evidence type="ECO:0000256" key="2">
    <source>
        <dbReference type="ARBA" id="ARBA00018874"/>
    </source>
</evidence>
<dbReference type="AlphaFoldDB" id="A0A9P8PMI2"/>
<dbReference type="Proteomes" id="UP000769528">
    <property type="component" value="Unassembled WGS sequence"/>
</dbReference>
<evidence type="ECO:0000313" key="5">
    <source>
        <dbReference type="Proteomes" id="UP000769528"/>
    </source>
</evidence>
<keyword evidence="3" id="KW-0072">Autophagy</keyword>
<protein>
    <recommendedName>
        <fullName evidence="2">Autophagy-related protein 101</fullName>
    </recommendedName>
</protein>
<dbReference type="Pfam" id="PF07855">
    <property type="entry name" value="ATG101"/>
    <property type="match status" value="1"/>
</dbReference>
<gene>
    <name evidence="4" type="ORF">WICMUC_003163</name>
</gene>
<name>A0A9P8PMI2_9ASCO</name>
<accession>A0A9P8PMI2</accession>
<dbReference type="GO" id="GO:0019901">
    <property type="term" value="F:protein kinase binding"/>
    <property type="evidence" value="ECO:0007669"/>
    <property type="project" value="TreeGrafter"/>
</dbReference>
<proteinExistence type="inferred from homology"/>
<keyword evidence="5" id="KW-1185">Reference proteome</keyword>
<dbReference type="PANTHER" id="PTHR13292">
    <property type="entry name" value="AUTOPHAGY-RELATED PROTEIN 101"/>
    <property type="match status" value="1"/>
</dbReference>